<dbReference type="RefSeq" id="WP_037291554.1">
    <property type="nucleotide sequence ID" value="NZ_UGVL01000001.1"/>
</dbReference>
<dbReference type="AlphaFoldDB" id="A0A379MQS9"/>
<keyword evidence="5" id="KW-1185">Reference proteome</keyword>
<dbReference type="CDD" id="cd03230">
    <property type="entry name" value="ABC_DR_subfamily_A"/>
    <property type="match status" value="1"/>
</dbReference>
<name>A0A379MQS9_9BACT</name>
<reference evidence="4 5" key="1">
    <citation type="submission" date="2018-06" db="EMBL/GenBank/DDBJ databases">
        <authorList>
            <consortium name="Pathogen Informatics"/>
            <person name="Doyle S."/>
        </authorList>
    </citation>
    <scope>NUCLEOTIDE SEQUENCE [LARGE SCALE GENOMIC DNA]</scope>
    <source>
        <strain evidence="4 5">NCTC11190</strain>
    </source>
</reference>
<feature type="domain" description="ABC transporter" evidence="3">
    <location>
        <begin position="2"/>
        <end position="229"/>
    </location>
</feature>
<proteinExistence type="predicted"/>
<dbReference type="InterPro" id="IPR003439">
    <property type="entry name" value="ABC_transporter-like_ATP-bd"/>
</dbReference>
<dbReference type="Pfam" id="PF00005">
    <property type="entry name" value="ABC_tran"/>
    <property type="match status" value="1"/>
</dbReference>
<dbReference type="OrthoDB" id="9801987at2"/>
<dbReference type="PANTHER" id="PTHR43038:SF3">
    <property type="entry name" value="ABC TRANSPORTER G FAMILY MEMBER 20 ISOFORM X1"/>
    <property type="match status" value="1"/>
</dbReference>
<dbReference type="STRING" id="880526.GCA_000427365_01001"/>
<dbReference type="GO" id="GO:0005524">
    <property type="term" value="F:ATP binding"/>
    <property type="evidence" value="ECO:0007669"/>
    <property type="project" value="UniProtKB-KW"/>
</dbReference>
<dbReference type="PANTHER" id="PTHR43038">
    <property type="entry name" value="ATP-BINDING CASSETTE, SUB-FAMILY H, MEMBER 1"/>
    <property type="match status" value="1"/>
</dbReference>
<dbReference type="EMBL" id="UGVL01000001">
    <property type="protein sequence ID" value="SUE33240.1"/>
    <property type="molecule type" value="Genomic_DNA"/>
</dbReference>
<dbReference type="InterPro" id="IPR017871">
    <property type="entry name" value="ABC_transporter-like_CS"/>
</dbReference>
<keyword evidence="2 4" id="KW-0067">ATP-binding</keyword>
<dbReference type="SUPFAM" id="SSF52540">
    <property type="entry name" value="P-loop containing nucleoside triphosphate hydrolases"/>
    <property type="match status" value="1"/>
</dbReference>
<dbReference type="Proteomes" id="UP000255233">
    <property type="component" value="Unassembled WGS sequence"/>
</dbReference>
<dbReference type="InterPro" id="IPR027417">
    <property type="entry name" value="P-loop_NTPase"/>
</dbReference>
<evidence type="ECO:0000313" key="5">
    <source>
        <dbReference type="Proteomes" id="UP000255233"/>
    </source>
</evidence>
<dbReference type="PROSITE" id="PS00211">
    <property type="entry name" value="ABC_TRANSPORTER_1"/>
    <property type="match status" value="1"/>
</dbReference>
<evidence type="ECO:0000259" key="3">
    <source>
        <dbReference type="PROSITE" id="PS50893"/>
    </source>
</evidence>
<dbReference type="Gene3D" id="3.40.50.300">
    <property type="entry name" value="P-loop containing nucleotide triphosphate hydrolases"/>
    <property type="match status" value="1"/>
</dbReference>
<sequence length="317" mass="34269">MIEAEGISKTRGGTPALDDVSLHVPQGTIHGLIGADGAGKTTLFDILVTLLRADKGTAVVGGYDTATRWREVRKTVGYMPAAFSLYGDLSVRENLEFFARIYRQPVENIVSLVGDIWRQIEPFADRPAAKLSGGMKQKLALCCAMIHDPAVLMLDEPTTGVDPTSRSEFWTALRGLADRGKTVLVSTSYMDEAAKCDCITLLHRGTVLDTLAPGQVAGHYRGTLYEIGAADTAHNTRLLRLLRGWSLSGGCYSFGDRIHLGMPLPGIRTETVVSYLRGQGTDTSLISVCPVRPTVEDLFIQLTSGAETEDSLKADNP</sequence>
<accession>A0A379MQS9</accession>
<dbReference type="PROSITE" id="PS50893">
    <property type="entry name" value="ABC_TRANSPORTER_2"/>
    <property type="match status" value="1"/>
</dbReference>
<evidence type="ECO:0000256" key="1">
    <source>
        <dbReference type="ARBA" id="ARBA00022741"/>
    </source>
</evidence>
<organism evidence="4 5">
    <name type="scientific">Rikenella microfusus</name>
    <dbReference type="NCBI Taxonomy" id="28139"/>
    <lineage>
        <taxon>Bacteria</taxon>
        <taxon>Pseudomonadati</taxon>
        <taxon>Bacteroidota</taxon>
        <taxon>Bacteroidia</taxon>
        <taxon>Bacteroidales</taxon>
        <taxon>Rikenellaceae</taxon>
        <taxon>Rikenella</taxon>
    </lineage>
</organism>
<evidence type="ECO:0000313" key="4">
    <source>
        <dbReference type="EMBL" id="SUE33240.1"/>
    </source>
</evidence>
<protein>
    <submittedName>
        <fullName evidence="4">Uncharacterized ABC transporter ATP-binding protein YbhF</fullName>
    </submittedName>
</protein>
<gene>
    <name evidence="4" type="primary">ybhF_1</name>
    <name evidence="4" type="ORF">NCTC11190_00443</name>
</gene>
<evidence type="ECO:0000256" key="2">
    <source>
        <dbReference type="ARBA" id="ARBA00022840"/>
    </source>
</evidence>
<keyword evidence="1" id="KW-0547">Nucleotide-binding</keyword>
<dbReference type="GO" id="GO:0016887">
    <property type="term" value="F:ATP hydrolysis activity"/>
    <property type="evidence" value="ECO:0007669"/>
    <property type="project" value="InterPro"/>
</dbReference>